<evidence type="ECO:0000313" key="4">
    <source>
        <dbReference type="EMBL" id="MYR32079.1"/>
    </source>
</evidence>
<reference evidence="4 5" key="1">
    <citation type="journal article" date="2019" name="Nat. Commun.">
        <title>The antimicrobial potential of Streptomyces from insect microbiomes.</title>
        <authorList>
            <person name="Chevrette M.G."/>
            <person name="Carlson C.M."/>
            <person name="Ortega H.E."/>
            <person name="Thomas C."/>
            <person name="Ananiev G.E."/>
            <person name="Barns K.J."/>
            <person name="Book A.J."/>
            <person name="Cagnazzo J."/>
            <person name="Carlos C."/>
            <person name="Flanigan W."/>
            <person name="Grubbs K.J."/>
            <person name="Horn H.A."/>
            <person name="Hoffmann F.M."/>
            <person name="Klassen J.L."/>
            <person name="Knack J.J."/>
            <person name="Lewin G.R."/>
            <person name="McDonald B.R."/>
            <person name="Muller L."/>
            <person name="Melo W.G.P."/>
            <person name="Pinto-Tomas A.A."/>
            <person name="Schmitz A."/>
            <person name="Wendt-Pienkowski E."/>
            <person name="Wildman S."/>
            <person name="Zhao M."/>
            <person name="Zhang F."/>
            <person name="Bugni T.S."/>
            <person name="Andes D.R."/>
            <person name="Pupo M.T."/>
            <person name="Currie C.R."/>
        </authorList>
    </citation>
    <scope>NUCLEOTIDE SEQUENCE [LARGE SCALE GENOMIC DNA]</scope>
    <source>
        <strain evidence="4 5">SID5840</strain>
    </source>
</reference>
<evidence type="ECO:0000256" key="1">
    <source>
        <dbReference type="SAM" id="MobiDB-lite"/>
    </source>
</evidence>
<protein>
    <submittedName>
        <fullName evidence="4">Uncharacterized protein</fullName>
    </submittedName>
</protein>
<reference evidence="3 6" key="2">
    <citation type="submission" date="2024-01" db="EMBL/GenBank/DDBJ databases">
        <title>Genome mining of biosynthetic gene clusters to explore secondary metabolites of Streptomyces sp.</title>
        <authorList>
            <person name="Baig A."/>
            <person name="Ajitkumar Shintre N."/>
            <person name="Kumar H."/>
            <person name="Anbarasu A."/>
            <person name="Ramaiah S."/>
        </authorList>
    </citation>
    <scope>NUCLEOTIDE SEQUENCE [LARGE SCALE GENOMIC DNA]</scope>
    <source>
        <strain evidence="3 6">A01</strain>
    </source>
</reference>
<feature type="transmembrane region" description="Helical" evidence="2">
    <location>
        <begin position="47"/>
        <end position="69"/>
    </location>
</feature>
<sequence length="183" mass="19814">MFSSGQDPYDPNRGGVPSPRGMSDFNARFEAMGPDAPMPAKVVTTRMLMYIGGACGVLLSLIFLLPLAFPTDMMAQALDEQTALMAEEGVEMVMDVETMRALMAVYALVTGLYGVASLMLGRRLARRTVGAYWGVVVFQGLAGLFLLWNVLGGGLLMLVPLGFTCWMLANMFSKEGRAHYGLL</sequence>
<organism evidence="4 5">
    <name type="scientific">Nocardiopsis alba</name>
    <dbReference type="NCBI Taxonomy" id="53437"/>
    <lineage>
        <taxon>Bacteria</taxon>
        <taxon>Bacillati</taxon>
        <taxon>Actinomycetota</taxon>
        <taxon>Actinomycetes</taxon>
        <taxon>Streptosporangiales</taxon>
        <taxon>Nocardiopsidaceae</taxon>
        <taxon>Nocardiopsis</taxon>
    </lineage>
</organism>
<feature type="transmembrane region" description="Helical" evidence="2">
    <location>
        <begin position="101"/>
        <end position="120"/>
    </location>
</feature>
<keyword evidence="2" id="KW-1133">Transmembrane helix</keyword>
<name>A0A7K2IQ30_9ACTN</name>
<dbReference type="AlphaFoldDB" id="A0A7K2IQ30"/>
<evidence type="ECO:0000313" key="3">
    <source>
        <dbReference type="EMBL" id="MFB8769396.1"/>
    </source>
</evidence>
<dbReference type="GeneID" id="91391735"/>
<keyword evidence="2" id="KW-0472">Membrane</keyword>
<keyword evidence="2" id="KW-0812">Transmembrane</keyword>
<dbReference type="EMBL" id="WWHY01000001">
    <property type="protein sequence ID" value="MYR32079.1"/>
    <property type="molecule type" value="Genomic_DNA"/>
</dbReference>
<dbReference type="OMA" id="GQDPYDP"/>
<accession>A0A7K2IQ30</accession>
<dbReference type="Proteomes" id="UP000467124">
    <property type="component" value="Unassembled WGS sequence"/>
</dbReference>
<gene>
    <name evidence="4" type="ORF">GTW20_07280</name>
    <name evidence="3" type="ORF">VSQ78_16945</name>
</gene>
<evidence type="ECO:0000313" key="5">
    <source>
        <dbReference type="Proteomes" id="UP000467124"/>
    </source>
</evidence>
<feature type="transmembrane region" description="Helical" evidence="2">
    <location>
        <begin position="154"/>
        <end position="173"/>
    </location>
</feature>
<proteinExistence type="predicted"/>
<evidence type="ECO:0000256" key="2">
    <source>
        <dbReference type="SAM" id="Phobius"/>
    </source>
</evidence>
<feature type="transmembrane region" description="Helical" evidence="2">
    <location>
        <begin position="129"/>
        <end position="148"/>
    </location>
</feature>
<dbReference type="Proteomes" id="UP001585053">
    <property type="component" value="Unassembled WGS sequence"/>
</dbReference>
<feature type="region of interest" description="Disordered" evidence="1">
    <location>
        <begin position="1"/>
        <end position="20"/>
    </location>
</feature>
<keyword evidence="6" id="KW-1185">Reference proteome</keyword>
<dbReference type="RefSeq" id="WP_014909583.1">
    <property type="nucleotide sequence ID" value="NZ_BAZE01000005.1"/>
</dbReference>
<comment type="caution">
    <text evidence="4">The sequence shown here is derived from an EMBL/GenBank/DDBJ whole genome shotgun (WGS) entry which is preliminary data.</text>
</comment>
<dbReference type="EMBL" id="JAYMRS010000006">
    <property type="protein sequence ID" value="MFB8769396.1"/>
    <property type="molecule type" value="Genomic_DNA"/>
</dbReference>
<evidence type="ECO:0000313" key="6">
    <source>
        <dbReference type="Proteomes" id="UP001585053"/>
    </source>
</evidence>